<evidence type="ECO:0000313" key="1">
    <source>
        <dbReference type="EMBL" id="CBW76508.1"/>
    </source>
</evidence>
<reference evidence="1 2" key="1">
    <citation type="journal article" date="2011" name="J. Bacteriol.">
        <title>Complete genome sequence of Burkholderia rhizoxinica, an endosymbiont of Rhizopus microsporus.</title>
        <authorList>
            <person name="Lackner G."/>
            <person name="Moebius N."/>
            <person name="Partida-Martinez L."/>
            <person name="Hertweck C."/>
        </authorList>
    </citation>
    <scope>NUCLEOTIDE SEQUENCE [LARGE SCALE GENOMIC DNA]</scope>
    <source>
        <strain evidence="2">DSM 19002 / CIP 109453 / HKI 454</strain>
        <plasmid evidence="1 2">pBRH01</plasmid>
    </source>
</reference>
<accession>E5ATT4</accession>
<sequence length="46" mass="5304">MRHKRPRRNKAARLRQPKQLVTSINEIGSMDFLWSTRKPQAQTGGG</sequence>
<geneLocation type="plasmid" evidence="1 2">
    <name>pBRH01</name>
</geneLocation>
<dbReference type="KEGG" id="brh:RBRH_00428"/>
<proteinExistence type="predicted"/>
<dbReference type="Proteomes" id="UP000007437">
    <property type="component" value="Plasmid pBRH01"/>
</dbReference>
<dbReference type="HOGENOM" id="CLU_3181255_0_0_4"/>
<dbReference type="AlphaFoldDB" id="E5ATT4"/>
<dbReference type="EMBL" id="FR687360">
    <property type="protein sequence ID" value="CBW76508.1"/>
    <property type="molecule type" value="Genomic_DNA"/>
</dbReference>
<keyword evidence="1" id="KW-0614">Plasmid</keyword>
<name>E5ATT4_MYCRK</name>
<evidence type="ECO:0000313" key="2">
    <source>
        <dbReference type="Proteomes" id="UP000007437"/>
    </source>
</evidence>
<organism evidence="1 2">
    <name type="scientific">Mycetohabitans rhizoxinica (strain DSM 19002 / CIP 109453 / HKI 454)</name>
    <name type="common">Paraburkholderia rhizoxinica</name>
    <dbReference type="NCBI Taxonomy" id="882378"/>
    <lineage>
        <taxon>Bacteria</taxon>
        <taxon>Pseudomonadati</taxon>
        <taxon>Pseudomonadota</taxon>
        <taxon>Betaproteobacteria</taxon>
        <taxon>Burkholderiales</taxon>
        <taxon>Burkholderiaceae</taxon>
        <taxon>Mycetohabitans</taxon>
    </lineage>
</organism>
<gene>
    <name evidence="1" type="ordered locus">RBRH_00428</name>
</gene>
<protein>
    <submittedName>
        <fullName evidence="1">Transposase</fullName>
    </submittedName>
</protein>